<dbReference type="AlphaFoldDB" id="A0A9X2FD83"/>
<dbReference type="RefSeq" id="WP_252589750.1">
    <property type="nucleotide sequence ID" value="NZ_JAMWYS010000060.1"/>
</dbReference>
<keyword evidence="1" id="KW-0732">Signal</keyword>
<feature type="chain" id="PRO_5040780604" evidence="1">
    <location>
        <begin position="22"/>
        <end position="212"/>
    </location>
</feature>
<dbReference type="Proteomes" id="UP001155182">
    <property type="component" value="Unassembled WGS sequence"/>
</dbReference>
<accession>A0A9X2FD83</accession>
<evidence type="ECO:0000256" key="1">
    <source>
        <dbReference type="SAM" id="SignalP"/>
    </source>
</evidence>
<feature type="signal peptide" evidence="1">
    <location>
        <begin position="1"/>
        <end position="21"/>
    </location>
</feature>
<organism evidence="2 3">
    <name type="scientific">Solitalea agri</name>
    <dbReference type="NCBI Taxonomy" id="2953739"/>
    <lineage>
        <taxon>Bacteria</taxon>
        <taxon>Pseudomonadati</taxon>
        <taxon>Bacteroidota</taxon>
        <taxon>Sphingobacteriia</taxon>
        <taxon>Sphingobacteriales</taxon>
        <taxon>Sphingobacteriaceae</taxon>
        <taxon>Solitalea</taxon>
    </lineage>
</organism>
<gene>
    <name evidence="2" type="ORF">NF867_17785</name>
</gene>
<protein>
    <submittedName>
        <fullName evidence="2">Uncharacterized protein</fullName>
    </submittedName>
</protein>
<reference evidence="2" key="1">
    <citation type="submission" date="2022-06" db="EMBL/GenBank/DDBJ databases">
        <title>Solitalea sp. MAHUQ-68 isolated from rhizospheric soil.</title>
        <authorList>
            <person name="Huq M.A."/>
        </authorList>
    </citation>
    <scope>NUCLEOTIDE SEQUENCE</scope>
    <source>
        <strain evidence="2">MAHUQ-68</strain>
    </source>
</reference>
<sequence>MCNLKLILILAIQLLATGAFSQNLPGIYMLNGVMETAAGFKLNADSTFEYFFTYGAADKWGKGTWKIANNRLVLKSNHTQPSADFKLVQSLKTPDKFIIIRVADSLNQPYRYVACRLNENEGSTDENGEVRYPLDTARFLQLYHPIYSLRLTTLTLDSDKNSFQIAPTCDLSEVFFDNLSFSIEENEINVTFLPGSPDQPIGSRTFHFEKQQ</sequence>
<evidence type="ECO:0000313" key="2">
    <source>
        <dbReference type="EMBL" id="MCO4294718.1"/>
    </source>
</evidence>
<comment type="caution">
    <text evidence="2">The sequence shown here is derived from an EMBL/GenBank/DDBJ whole genome shotgun (WGS) entry which is preliminary data.</text>
</comment>
<dbReference type="EMBL" id="JAMWYS010000060">
    <property type="protein sequence ID" value="MCO4294718.1"/>
    <property type="molecule type" value="Genomic_DNA"/>
</dbReference>
<keyword evidence="3" id="KW-1185">Reference proteome</keyword>
<evidence type="ECO:0000313" key="3">
    <source>
        <dbReference type="Proteomes" id="UP001155182"/>
    </source>
</evidence>
<proteinExistence type="predicted"/>
<name>A0A9X2FD83_9SPHI</name>